<keyword evidence="4" id="KW-1185">Reference proteome</keyword>
<evidence type="ECO:0000256" key="1">
    <source>
        <dbReference type="SAM" id="MobiDB-lite"/>
    </source>
</evidence>
<feature type="compositionally biased region" description="Low complexity" evidence="1">
    <location>
        <begin position="43"/>
        <end position="54"/>
    </location>
</feature>
<gene>
    <name evidence="3" type="ORF">IDJ75_17785</name>
</gene>
<reference evidence="3 4" key="1">
    <citation type="submission" date="2020-09" db="EMBL/GenBank/DDBJ databases">
        <title>Novel species of Mucilaginibacter isolated from a glacier on the Tibetan Plateau.</title>
        <authorList>
            <person name="Liu Q."/>
            <person name="Xin Y.-H."/>
        </authorList>
    </citation>
    <scope>NUCLEOTIDE SEQUENCE [LARGE SCALE GENOMIC DNA]</scope>
    <source>
        <strain evidence="3 4">CGMCC 1.13878</strain>
    </source>
</reference>
<dbReference type="EMBL" id="JACWMW010000004">
    <property type="protein sequence ID" value="MBD1387143.1"/>
    <property type="molecule type" value="Genomic_DNA"/>
</dbReference>
<organism evidence="3 4">
    <name type="scientific">Mucilaginibacter rigui</name>
    <dbReference type="NCBI Taxonomy" id="534635"/>
    <lineage>
        <taxon>Bacteria</taxon>
        <taxon>Pseudomonadati</taxon>
        <taxon>Bacteroidota</taxon>
        <taxon>Sphingobacteriia</taxon>
        <taxon>Sphingobacteriales</taxon>
        <taxon>Sphingobacteriaceae</taxon>
        <taxon>Mucilaginibacter</taxon>
    </lineage>
</organism>
<accession>A0ABR7X989</accession>
<keyword evidence="2" id="KW-1133">Transmembrane helix</keyword>
<proteinExistence type="predicted"/>
<feature type="compositionally biased region" description="Acidic residues" evidence="1">
    <location>
        <begin position="75"/>
        <end position="86"/>
    </location>
</feature>
<keyword evidence="2" id="KW-0472">Membrane</keyword>
<comment type="caution">
    <text evidence="3">The sequence shown here is derived from an EMBL/GenBank/DDBJ whole genome shotgun (WGS) entry which is preliminary data.</text>
</comment>
<protein>
    <submittedName>
        <fullName evidence="3">DUF4834 family protein</fullName>
    </submittedName>
</protein>
<dbReference type="RefSeq" id="WP_191176985.1">
    <property type="nucleotide sequence ID" value="NZ_JACWMW010000004.1"/>
</dbReference>
<dbReference type="Proteomes" id="UP000618754">
    <property type="component" value="Unassembled WGS sequence"/>
</dbReference>
<feature type="transmembrane region" description="Helical" evidence="2">
    <location>
        <begin position="6"/>
        <end position="25"/>
    </location>
</feature>
<keyword evidence="2" id="KW-0812">Transmembrane</keyword>
<feature type="compositionally biased region" description="Basic and acidic residues" evidence="1">
    <location>
        <begin position="55"/>
        <end position="71"/>
    </location>
</feature>
<evidence type="ECO:0000313" key="3">
    <source>
        <dbReference type="EMBL" id="MBD1387143.1"/>
    </source>
</evidence>
<feature type="region of interest" description="Disordered" evidence="1">
    <location>
        <begin position="43"/>
        <end position="86"/>
    </location>
</feature>
<evidence type="ECO:0000313" key="4">
    <source>
        <dbReference type="Proteomes" id="UP000618754"/>
    </source>
</evidence>
<evidence type="ECO:0000256" key="2">
    <source>
        <dbReference type="SAM" id="Phobius"/>
    </source>
</evidence>
<sequence>MILIRVLIIAICSLYIIRSLVRIFLPMLFKSVINKAQEQARQQQQQYYQQQQPRPDGRIRVDYKPEGKKSSVPDSEGEFVDYEEIK</sequence>
<dbReference type="Pfam" id="PF16118">
    <property type="entry name" value="DUF4834"/>
    <property type="match status" value="1"/>
</dbReference>
<name>A0ABR7X989_9SPHI</name>
<dbReference type="InterPro" id="IPR032272">
    <property type="entry name" value="DUF4834"/>
</dbReference>